<dbReference type="Proteomes" id="UP001374535">
    <property type="component" value="Chromosome 5"/>
</dbReference>
<evidence type="ECO:0000313" key="3">
    <source>
        <dbReference type="Proteomes" id="UP001374535"/>
    </source>
</evidence>
<gene>
    <name evidence="2" type="ORF">V8G54_015530</name>
</gene>
<accession>A0AAQ3NJL6</accession>
<keyword evidence="1" id="KW-0472">Membrane</keyword>
<proteinExistence type="predicted"/>
<sequence length="561" mass="63335">MSMALQMKNKIDFVYGSIPCPTDKDILFYAWKRCNNMPRWSSTTKPSNQAFSKSSHALSTKCAFSRELCGVAAALILRVTTVMSSSVNSLSPSSSSANHTSSYYRPLSSTKYMVKLVVAGGVESARREEGTDNGEDLEPAVECDDGVREEISDRLQFFVEEYDHIKVTNFHFSNLVVEYVGYFSFIALAVVGFQFIVDDSRGFSTVAAEFLENIVDKYTNILDLLYDVHEWKHTVLEVLHDSISFSRLSSYYKLVALYFANLNGWIPLKALNDLFLLEILQPLTPQTDDDVEDMLAIEHMTVHGALASGIDYKDLSTNIFFMTVQDVAGLILEVSFLQMQDKAAYDRFMTTTLEKPQAIILTESHGNKHKDKTLQDNGLPLKLLGNGPNRNTETCDFCEMNNHRVIEDRLILLKGVRNAFRPGVLTTLIREGKLEGILKAGSEFHGILKGKKRMLESLATMSRSISTLLMLHSMNPCSTQRNFVYLLKSILKPERWHIKSNKTHWQLPILTELIINLELVIFTAESCEGLQMFIEEVMELVELNLLREALIGLPGMNNARD</sequence>
<evidence type="ECO:0000256" key="1">
    <source>
        <dbReference type="SAM" id="Phobius"/>
    </source>
</evidence>
<name>A0AAQ3NJL6_VIGMU</name>
<evidence type="ECO:0000313" key="2">
    <source>
        <dbReference type="EMBL" id="WVZ11000.1"/>
    </source>
</evidence>
<dbReference type="AlphaFoldDB" id="A0AAQ3NJL6"/>
<keyword evidence="3" id="KW-1185">Reference proteome</keyword>
<keyword evidence="1" id="KW-1133">Transmembrane helix</keyword>
<feature type="transmembrane region" description="Helical" evidence="1">
    <location>
        <begin position="179"/>
        <end position="197"/>
    </location>
</feature>
<organism evidence="2 3">
    <name type="scientific">Vigna mungo</name>
    <name type="common">Black gram</name>
    <name type="synonym">Phaseolus mungo</name>
    <dbReference type="NCBI Taxonomy" id="3915"/>
    <lineage>
        <taxon>Eukaryota</taxon>
        <taxon>Viridiplantae</taxon>
        <taxon>Streptophyta</taxon>
        <taxon>Embryophyta</taxon>
        <taxon>Tracheophyta</taxon>
        <taxon>Spermatophyta</taxon>
        <taxon>Magnoliopsida</taxon>
        <taxon>eudicotyledons</taxon>
        <taxon>Gunneridae</taxon>
        <taxon>Pentapetalae</taxon>
        <taxon>rosids</taxon>
        <taxon>fabids</taxon>
        <taxon>Fabales</taxon>
        <taxon>Fabaceae</taxon>
        <taxon>Papilionoideae</taxon>
        <taxon>50 kb inversion clade</taxon>
        <taxon>NPAAA clade</taxon>
        <taxon>indigoferoid/millettioid clade</taxon>
        <taxon>Phaseoleae</taxon>
        <taxon>Vigna</taxon>
    </lineage>
</organism>
<dbReference type="PANTHER" id="PTHR48040">
    <property type="entry name" value="PLEIOTROPIC DRUG RESISTANCE PROTEIN 1-LIKE ISOFORM X1"/>
    <property type="match status" value="1"/>
</dbReference>
<protein>
    <submittedName>
        <fullName evidence="2">Uncharacterized protein</fullName>
    </submittedName>
</protein>
<dbReference type="PANTHER" id="PTHR48040:SF20">
    <property type="entry name" value="PLEIOTROPIC DRUG RESISTANCE PROTEIN 1"/>
    <property type="match status" value="1"/>
</dbReference>
<reference evidence="2 3" key="1">
    <citation type="journal article" date="2023" name="Life. Sci Alliance">
        <title>Evolutionary insights into 3D genome organization and epigenetic landscape of Vigna mungo.</title>
        <authorList>
            <person name="Junaid A."/>
            <person name="Singh B."/>
            <person name="Bhatia S."/>
        </authorList>
    </citation>
    <scope>NUCLEOTIDE SEQUENCE [LARGE SCALE GENOMIC DNA]</scope>
    <source>
        <strain evidence="2">Urdbean</strain>
    </source>
</reference>
<keyword evidence="1" id="KW-0812">Transmembrane</keyword>
<dbReference type="EMBL" id="CP144696">
    <property type="protein sequence ID" value="WVZ11000.1"/>
    <property type="molecule type" value="Genomic_DNA"/>
</dbReference>